<feature type="compositionally biased region" description="Basic and acidic residues" evidence="1">
    <location>
        <begin position="291"/>
        <end position="301"/>
    </location>
</feature>
<dbReference type="Gene3D" id="3.40.50.300">
    <property type="entry name" value="P-loop containing nucleotide triphosphate hydrolases"/>
    <property type="match status" value="1"/>
</dbReference>
<dbReference type="InterPro" id="IPR027417">
    <property type="entry name" value="P-loop_NTPase"/>
</dbReference>
<dbReference type="SUPFAM" id="SSF52540">
    <property type="entry name" value="P-loop containing nucleoside triphosphate hydrolases"/>
    <property type="match status" value="1"/>
</dbReference>
<feature type="compositionally biased region" description="Basic residues" evidence="1">
    <location>
        <begin position="302"/>
        <end position="312"/>
    </location>
</feature>
<dbReference type="RefSeq" id="WP_209362896.1">
    <property type="nucleotide sequence ID" value="NZ_JAGISH010000013.1"/>
</dbReference>
<dbReference type="AlphaFoldDB" id="A0A940MRB2"/>
<accession>A0A940MRB2</accession>
<proteinExistence type="predicted"/>
<evidence type="ECO:0000256" key="1">
    <source>
        <dbReference type="SAM" id="MobiDB-lite"/>
    </source>
</evidence>
<keyword evidence="3" id="KW-1185">Reference proteome</keyword>
<gene>
    <name evidence="2" type="ORF">J5474_18590</name>
</gene>
<comment type="caution">
    <text evidence="2">The sequence shown here is derived from an EMBL/GenBank/DDBJ whole genome shotgun (WGS) entry which is preliminary data.</text>
</comment>
<evidence type="ECO:0000313" key="2">
    <source>
        <dbReference type="EMBL" id="MBP0484483.1"/>
    </source>
</evidence>
<sequence length="312" mass="35083">MSNMSSVSSMSPESRISAQFPQVTFAHASGVSWPRSGHHLLVRLLTGYFGPAFGYCEFYNVKPSVKDIPRCCGQRPCANANRIALTKDHDFELNTPQIPGQRYLVQYRAFAPSVVSNFELAVRNGREDSAASFRVFVSAEFSRYLGFTQRWVDSDFARAEGILRVLYEDLVTDPCGVLSEAAAYLAPGHEPDTARIRAVVREVDAQRVADRKIETLARAGVHASRRVEDFRYHDPALFALIEGLRLPRGVVQDAFRSLLGREPAEDNMLRFQAFETRAALEDHIRATPEFLRRHEAPEGRHRGAHPLPRRAS</sequence>
<reference evidence="2" key="1">
    <citation type="submission" date="2021-03" db="EMBL/GenBank/DDBJ databases">
        <title>Sagittula salina sp. nov. strain M10.9X isolated from the marine waste.</title>
        <authorList>
            <person name="Satari L."/>
            <person name="Molina-Menor E."/>
            <person name="Vidal-Verdu A."/>
            <person name="Pascual J."/>
            <person name="Pereto J."/>
            <person name="Porcar M."/>
        </authorList>
    </citation>
    <scope>NUCLEOTIDE SEQUENCE</scope>
    <source>
        <strain evidence="2">M10.9X</strain>
    </source>
</reference>
<protein>
    <submittedName>
        <fullName evidence="2">Uncharacterized protein</fullName>
    </submittedName>
</protein>
<organism evidence="2 3">
    <name type="scientific">Sagittula salina</name>
    <dbReference type="NCBI Taxonomy" id="2820268"/>
    <lineage>
        <taxon>Bacteria</taxon>
        <taxon>Pseudomonadati</taxon>
        <taxon>Pseudomonadota</taxon>
        <taxon>Alphaproteobacteria</taxon>
        <taxon>Rhodobacterales</taxon>
        <taxon>Roseobacteraceae</taxon>
        <taxon>Sagittula</taxon>
    </lineage>
</organism>
<feature type="region of interest" description="Disordered" evidence="1">
    <location>
        <begin position="291"/>
        <end position="312"/>
    </location>
</feature>
<evidence type="ECO:0000313" key="3">
    <source>
        <dbReference type="Proteomes" id="UP000675940"/>
    </source>
</evidence>
<name>A0A940MRB2_9RHOB</name>
<dbReference type="EMBL" id="JAGISH010000013">
    <property type="protein sequence ID" value="MBP0484483.1"/>
    <property type="molecule type" value="Genomic_DNA"/>
</dbReference>
<dbReference type="Proteomes" id="UP000675940">
    <property type="component" value="Unassembled WGS sequence"/>
</dbReference>